<comment type="caution">
    <text evidence="8">The sequence shown here is derived from an EMBL/GenBank/DDBJ whole genome shotgun (WGS) entry which is preliminary data.</text>
</comment>
<evidence type="ECO:0000256" key="5">
    <source>
        <dbReference type="ARBA" id="ARBA00023125"/>
    </source>
</evidence>
<comment type="similarity">
    <text evidence="6">Belongs to the DarT ADP-ribosyltransferase family.</text>
</comment>
<dbReference type="AlphaFoldDB" id="A0A074V3E7"/>
<evidence type="ECO:0000256" key="4">
    <source>
        <dbReference type="ARBA" id="ARBA00022695"/>
    </source>
</evidence>
<protein>
    <recommendedName>
        <fullName evidence="7">DarT domain-containing protein</fullName>
    </recommendedName>
</protein>
<gene>
    <name evidence="8" type="ORF">SASC598J21_023690</name>
</gene>
<comment type="caution">
    <text evidence="6">Lacks conserved residue(s) required for the propagation of feature annotation.</text>
</comment>
<evidence type="ECO:0000256" key="6">
    <source>
        <dbReference type="PROSITE-ProRule" id="PRU01362"/>
    </source>
</evidence>
<dbReference type="GO" id="GO:0016757">
    <property type="term" value="F:glycosyltransferase activity"/>
    <property type="evidence" value="ECO:0007669"/>
    <property type="project" value="UniProtKB-UniRule"/>
</dbReference>
<feature type="binding site" evidence="6">
    <location>
        <begin position="20"/>
        <end position="22"/>
    </location>
    <ligand>
        <name>NAD(+)</name>
        <dbReference type="ChEBI" id="CHEBI:57540"/>
    </ligand>
</feature>
<dbReference type="InterPro" id="IPR029494">
    <property type="entry name" value="DarT"/>
</dbReference>
<evidence type="ECO:0000256" key="1">
    <source>
        <dbReference type="ARBA" id="ARBA00022649"/>
    </source>
</evidence>
<name>A0A074V3E7_9NEIS</name>
<keyword evidence="4 6" id="KW-0548">Nucleotidyltransferase</keyword>
<dbReference type="Proteomes" id="UP000027644">
    <property type="component" value="Unassembled WGS sequence"/>
</dbReference>
<keyword evidence="5 6" id="KW-0238">DNA-binding</keyword>
<dbReference type="EMBL" id="AVQL01000456">
    <property type="protein sequence ID" value="KEP99932.1"/>
    <property type="molecule type" value="Genomic_DNA"/>
</dbReference>
<accession>A0A074V3E7</accession>
<feature type="domain" description="DarT" evidence="7">
    <location>
        <begin position="16"/>
        <end position="212"/>
    </location>
</feature>
<feature type="active site" description="Proton acceptor" evidence="6">
    <location>
        <position position="55"/>
    </location>
</feature>
<keyword evidence="1 6" id="KW-1277">Toxin-antitoxin system</keyword>
<feature type="active site" evidence="6">
    <location>
        <position position="166"/>
    </location>
</feature>
<evidence type="ECO:0000256" key="3">
    <source>
        <dbReference type="ARBA" id="ARBA00022679"/>
    </source>
</evidence>
<feature type="binding site" evidence="6">
    <location>
        <position position="55"/>
    </location>
    <ligand>
        <name>NAD(+)</name>
        <dbReference type="ChEBI" id="CHEBI:57540"/>
    </ligand>
</feature>
<dbReference type="PROSITE" id="PS52018">
    <property type="entry name" value="DART"/>
    <property type="match status" value="1"/>
</dbReference>
<dbReference type="Pfam" id="PF14487">
    <property type="entry name" value="DarT"/>
    <property type="match status" value="1"/>
</dbReference>
<keyword evidence="2 6" id="KW-0328">Glycosyltransferase</keyword>
<evidence type="ECO:0000313" key="8">
    <source>
        <dbReference type="EMBL" id="KEP99932.1"/>
    </source>
</evidence>
<evidence type="ECO:0000313" key="9">
    <source>
        <dbReference type="Proteomes" id="UP000027644"/>
    </source>
</evidence>
<comment type="catalytic activity">
    <reaction evidence="6">
        <text>a thymidine in DNA + NAD(+) = an N-(ADP-alpha-D-ribosyl)-thymidine in DNA + nicotinamide + H(+)</text>
        <dbReference type="Rhea" id="RHEA:71651"/>
        <dbReference type="Rhea" id="RHEA-COMP:13556"/>
        <dbReference type="Rhea" id="RHEA-COMP:18051"/>
        <dbReference type="ChEBI" id="CHEBI:15378"/>
        <dbReference type="ChEBI" id="CHEBI:17154"/>
        <dbReference type="ChEBI" id="CHEBI:57540"/>
        <dbReference type="ChEBI" id="CHEBI:137386"/>
        <dbReference type="ChEBI" id="CHEBI:191199"/>
    </reaction>
</comment>
<dbReference type="GO" id="GO:0003677">
    <property type="term" value="F:DNA binding"/>
    <property type="evidence" value="ECO:0007669"/>
    <property type="project" value="UniProtKB-UniRule"/>
</dbReference>
<keyword evidence="3 6" id="KW-0808">Transferase</keyword>
<proteinExistence type="inferred from homology"/>
<organism evidence="8 9">
    <name type="scientific">Snodgrassella alvi SCGC AB-598-J21</name>
    <dbReference type="NCBI Taxonomy" id="1385367"/>
    <lineage>
        <taxon>Bacteria</taxon>
        <taxon>Pseudomonadati</taxon>
        <taxon>Pseudomonadota</taxon>
        <taxon>Betaproteobacteria</taxon>
        <taxon>Neisseriales</taxon>
        <taxon>Neisseriaceae</taxon>
        <taxon>Snodgrassella</taxon>
    </lineage>
</organism>
<evidence type="ECO:0000256" key="2">
    <source>
        <dbReference type="ARBA" id="ARBA00022676"/>
    </source>
</evidence>
<reference evidence="8 9" key="1">
    <citation type="journal article" date="2014" name="PLoS Genet.">
        <title>Hidden diversity in honey bee gut symbionts detected by single-cell genomics.</title>
        <authorList>
            <person name="Engel P."/>
            <person name="Stepanauskas R."/>
            <person name="Moran N."/>
        </authorList>
    </citation>
    <scope>NUCLEOTIDE SEQUENCE [LARGE SCALE GENOMIC DNA]</scope>
    <source>
        <strain evidence="8 9">SCGC AB-598-J21</strain>
    </source>
</reference>
<evidence type="ECO:0000259" key="7">
    <source>
        <dbReference type="PROSITE" id="PS52018"/>
    </source>
</evidence>
<sequence length="226" mass="26298">MSAEEIRQFASELKIPYLLHFTFAENLPSILKYGIYPVARMDELNITPKRNDQDRLDNRLYAISTSIAHPNHKMFFSCRNQDISVDWVVLVLDRSILWNKQCAFFRHNAADNLSNSQPLEECIKFSAFKEMFNDINDNDELKSGEKLKSRKEQNLKSYDPTDVQAEVMVLDVIEPNLIQKIVFNSEKVKDEYSHLLTKKQEACVHAKNQGFFSARSYSRKYTSKSS</sequence>
<dbReference type="GO" id="GO:0016779">
    <property type="term" value="F:nucleotidyltransferase activity"/>
    <property type="evidence" value="ECO:0007669"/>
    <property type="project" value="UniProtKB-UniRule"/>
</dbReference>